<dbReference type="Proteomes" id="UP000253977">
    <property type="component" value="Unassembled WGS sequence"/>
</dbReference>
<protein>
    <submittedName>
        <fullName evidence="2">META domain-containing protein</fullName>
    </submittedName>
</protein>
<name>A0A369TNT0_9RHOB</name>
<dbReference type="PROSITE" id="PS51257">
    <property type="entry name" value="PROKAR_LIPOPROTEIN"/>
    <property type="match status" value="1"/>
</dbReference>
<feature type="domain" description="DUF306" evidence="1">
    <location>
        <begin position="29"/>
        <end position="124"/>
    </location>
</feature>
<proteinExistence type="predicted"/>
<dbReference type="OrthoDB" id="7777568at2"/>
<dbReference type="InterPro" id="IPR005184">
    <property type="entry name" value="DUF306_Meta_HslJ"/>
</dbReference>
<comment type="caution">
    <text evidence="2">The sequence shown here is derived from an EMBL/GenBank/DDBJ whole genome shotgun (WGS) entry which is preliminary data.</text>
</comment>
<evidence type="ECO:0000313" key="3">
    <source>
        <dbReference type="Proteomes" id="UP000253977"/>
    </source>
</evidence>
<dbReference type="PANTHER" id="PTHR35535:SF2">
    <property type="entry name" value="DUF306 DOMAIN-CONTAINING PROTEIN"/>
    <property type="match status" value="1"/>
</dbReference>
<dbReference type="PANTHER" id="PTHR35535">
    <property type="entry name" value="HEAT SHOCK PROTEIN HSLJ"/>
    <property type="match status" value="1"/>
</dbReference>
<dbReference type="InterPro" id="IPR038670">
    <property type="entry name" value="HslJ-like_sf"/>
</dbReference>
<evidence type="ECO:0000259" key="1">
    <source>
        <dbReference type="Pfam" id="PF03724"/>
    </source>
</evidence>
<organism evidence="2 3">
    <name type="scientific">Thalassococcus profundi</name>
    <dbReference type="NCBI Taxonomy" id="2282382"/>
    <lineage>
        <taxon>Bacteria</taxon>
        <taxon>Pseudomonadati</taxon>
        <taxon>Pseudomonadota</taxon>
        <taxon>Alphaproteobacteria</taxon>
        <taxon>Rhodobacterales</taxon>
        <taxon>Roseobacteraceae</taxon>
        <taxon>Thalassococcus</taxon>
    </lineage>
</organism>
<dbReference type="Pfam" id="PF03724">
    <property type="entry name" value="META"/>
    <property type="match status" value="1"/>
</dbReference>
<evidence type="ECO:0000313" key="2">
    <source>
        <dbReference type="EMBL" id="RDD66364.1"/>
    </source>
</evidence>
<accession>A0A369TNT0</accession>
<dbReference type="EMBL" id="QPMK01000006">
    <property type="protein sequence ID" value="RDD66364.1"/>
    <property type="molecule type" value="Genomic_DNA"/>
</dbReference>
<dbReference type="RefSeq" id="WP_114510936.1">
    <property type="nucleotide sequence ID" value="NZ_QPMK01000006.1"/>
</dbReference>
<dbReference type="InterPro" id="IPR053147">
    <property type="entry name" value="Hsp_HslJ-like"/>
</dbReference>
<keyword evidence="3" id="KW-1185">Reference proteome</keyword>
<sequence>MRIDLLLSIGLLAACSADETVFSYGAGERTFAVQSIDGDGFDARATLSFPEPGRIAGRAPCNAYSGAQLVPYPWFEAGEIIATKMACPDLAAEAAYFEALAEMALVKVEDGTMRLWNDAGREIVLTEVAAE</sequence>
<reference evidence="2 3" key="1">
    <citation type="submission" date="2018-07" db="EMBL/GenBank/DDBJ databases">
        <title>Thalassococcus profundi sp. nov., a marine bacterium isolated from deep seawater of Okinawa Trough.</title>
        <authorList>
            <person name="Yu M."/>
        </authorList>
    </citation>
    <scope>NUCLEOTIDE SEQUENCE [LARGE SCALE GENOMIC DNA]</scope>
    <source>
        <strain evidence="2 3">WRAS1</strain>
    </source>
</reference>
<gene>
    <name evidence="2" type="ORF">DU478_10650</name>
</gene>
<dbReference type="AlphaFoldDB" id="A0A369TNT0"/>
<dbReference type="Gene3D" id="2.40.128.270">
    <property type="match status" value="1"/>
</dbReference>